<accession>A0A3K1A7U5</accession>
<gene>
    <name evidence="1" type="ORF">D9D43_28655</name>
</gene>
<reference evidence="1 2" key="1">
    <citation type="submission" date="2018-10" db="EMBL/GenBank/DDBJ databases">
        <authorList>
            <consortium name="NARMS: The National Antimicrobial Resistance Monitoring System"/>
        </authorList>
    </citation>
    <scope>NUCLEOTIDE SEQUENCE [LARGE SCALE GENOMIC DNA]</scope>
    <source>
        <strain evidence="1 2">CVM N17EC0060</strain>
    </source>
</reference>
<dbReference type="AlphaFoldDB" id="A0A3K1A7U5"/>
<evidence type="ECO:0000313" key="1">
    <source>
        <dbReference type="EMBL" id="MGE17406.1"/>
    </source>
</evidence>
<dbReference type="Proteomes" id="UP000272336">
    <property type="component" value="Unassembled WGS sequence"/>
</dbReference>
<comment type="caution">
    <text evidence="1">The sequence shown here is derived from an EMBL/GenBank/DDBJ whole genome shotgun (WGS) entry which is preliminary data.</text>
</comment>
<organism evidence="1 2">
    <name type="scientific">Escherichia coli</name>
    <dbReference type="NCBI Taxonomy" id="562"/>
    <lineage>
        <taxon>Bacteria</taxon>
        <taxon>Pseudomonadati</taxon>
        <taxon>Pseudomonadota</taxon>
        <taxon>Gammaproteobacteria</taxon>
        <taxon>Enterobacterales</taxon>
        <taxon>Enterobacteriaceae</taxon>
        <taxon>Escherichia</taxon>
    </lineage>
</organism>
<dbReference type="EMBL" id="RNLZ01000145">
    <property type="protein sequence ID" value="MGE17406.1"/>
    <property type="molecule type" value="Genomic_DNA"/>
</dbReference>
<evidence type="ECO:0000313" key="2">
    <source>
        <dbReference type="Proteomes" id="UP000272336"/>
    </source>
</evidence>
<name>A0A3K1A7U5_ECOLX</name>
<protein>
    <submittedName>
        <fullName evidence="1">DUF1472 domain-containing protein</fullName>
    </submittedName>
</protein>
<proteinExistence type="predicted"/>
<sequence length="23" mass="2819">FCLTCLATIFCMPKHMCTRWRKK</sequence>
<feature type="non-terminal residue" evidence="1">
    <location>
        <position position="1"/>
    </location>
</feature>